<organism evidence="2 3">
    <name type="scientific">Kangiella marina</name>
    <dbReference type="NCBI Taxonomy" id="1079178"/>
    <lineage>
        <taxon>Bacteria</taxon>
        <taxon>Pseudomonadati</taxon>
        <taxon>Pseudomonadota</taxon>
        <taxon>Gammaproteobacteria</taxon>
        <taxon>Kangiellales</taxon>
        <taxon>Kangiellaceae</taxon>
        <taxon>Kangiella</taxon>
    </lineage>
</organism>
<proteinExistence type="predicted"/>
<feature type="chain" id="PRO_5047400495" description="Lipoprotein" evidence="1">
    <location>
        <begin position="27"/>
        <end position="126"/>
    </location>
</feature>
<keyword evidence="1" id="KW-0732">Signal</keyword>
<feature type="signal peptide" evidence="1">
    <location>
        <begin position="1"/>
        <end position="26"/>
    </location>
</feature>
<dbReference type="PROSITE" id="PS51257">
    <property type="entry name" value="PROKAR_LIPOPROTEIN"/>
    <property type="match status" value="1"/>
</dbReference>
<evidence type="ECO:0000313" key="2">
    <source>
        <dbReference type="EMBL" id="GAA4364397.1"/>
    </source>
</evidence>
<reference evidence="3" key="1">
    <citation type="journal article" date="2019" name="Int. J. Syst. Evol. Microbiol.">
        <title>The Global Catalogue of Microorganisms (GCM) 10K type strain sequencing project: providing services to taxonomists for standard genome sequencing and annotation.</title>
        <authorList>
            <consortium name="The Broad Institute Genomics Platform"/>
            <consortium name="The Broad Institute Genome Sequencing Center for Infectious Disease"/>
            <person name="Wu L."/>
            <person name="Ma J."/>
        </authorList>
    </citation>
    <scope>NUCLEOTIDE SEQUENCE [LARGE SCALE GENOMIC DNA]</scope>
    <source>
        <strain evidence="3">JCM 17728</strain>
    </source>
</reference>
<dbReference type="Proteomes" id="UP001501011">
    <property type="component" value="Unassembled WGS sequence"/>
</dbReference>
<sequence length="126" mass="13768">MVKNMFNKISGLLVLGMFVSACGAGADSKFDAVVVKSHGYEEGSEWCSDFNLTSEQAHAFFSNAEELSANQYHNEYEHLDCFVKGTVSYKASSCEFTIWAGSTAGLICGDKEYLLGCQECEFEGAQ</sequence>
<evidence type="ECO:0008006" key="4">
    <source>
        <dbReference type="Google" id="ProtNLM"/>
    </source>
</evidence>
<evidence type="ECO:0000313" key="3">
    <source>
        <dbReference type="Proteomes" id="UP001501011"/>
    </source>
</evidence>
<evidence type="ECO:0000256" key="1">
    <source>
        <dbReference type="SAM" id="SignalP"/>
    </source>
</evidence>
<comment type="caution">
    <text evidence="2">The sequence shown here is derived from an EMBL/GenBank/DDBJ whole genome shotgun (WGS) entry which is preliminary data.</text>
</comment>
<gene>
    <name evidence="2" type="ORF">GCM10023151_20580</name>
</gene>
<name>A0ABP8IPL2_9GAMM</name>
<protein>
    <recommendedName>
        <fullName evidence="4">Lipoprotein</fullName>
    </recommendedName>
</protein>
<dbReference type="EMBL" id="BAABFV010000002">
    <property type="protein sequence ID" value="GAA4364397.1"/>
    <property type="molecule type" value="Genomic_DNA"/>
</dbReference>
<keyword evidence="3" id="KW-1185">Reference proteome</keyword>
<accession>A0ABP8IPL2</accession>